<dbReference type="InterPro" id="IPR011707">
    <property type="entry name" value="Cu-oxidase-like_N"/>
</dbReference>
<dbReference type="InterPro" id="IPR008972">
    <property type="entry name" value="Cupredoxin"/>
</dbReference>
<dbReference type="Proteomes" id="UP000207598">
    <property type="component" value="Unassembled WGS sequence"/>
</dbReference>
<keyword evidence="1" id="KW-0479">Metal-binding</keyword>
<proteinExistence type="predicted"/>
<dbReference type="GO" id="GO:0005507">
    <property type="term" value="F:copper ion binding"/>
    <property type="evidence" value="ECO:0007669"/>
    <property type="project" value="InterPro"/>
</dbReference>
<organism evidence="6 7">
    <name type="scientific">Maliponia aquimaris</name>
    <dbReference type="NCBI Taxonomy" id="1673631"/>
    <lineage>
        <taxon>Bacteria</taxon>
        <taxon>Pseudomonadati</taxon>
        <taxon>Pseudomonadota</taxon>
        <taxon>Alphaproteobacteria</taxon>
        <taxon>Rhodobacterales</taxon>
        <taxon>Paracoccaceae</taxon>
        <taxon>Maliponia</taxon>
    </lineage>
</organism>
<evidence type="ECO:0000313" key="7">
    <source>
        <dbReference type="Proteomes" id="UP000207598"/>
    </source>
</evidence>
<reference evidence="6 7" key="1">
    <citation type="submission" date="2017-05" db="EMBL/GenBank/DDBJ databases">
        <authorList>
            <person name="Song R."/>
            <person name="Chenine A.L."/>
            <person name="Ruprecht R.M."/>
        </authorList>
    </citation>
    <scope>NUCLEOTIDE SEQUENCE [LARGE SCALE GENOMIC DNA]</scope>
    <source>
        <strain evidence="6 7">CECT 8898</strain>
    </source>
</reference>
<dbReference type="EMBL" id="FXYF01000012">
    <property type="protein sequence ID" value="SMX47805.1"/>
    <property type="molecule type" value="Genomic_DNA"/>
</dbReference>
<dbReference type="Pfam" id="PF07732">
    <property type="entry name" value="Cu-oxidase_3"/>
    <property type="match status" value="1"/>
</dbReference>
<evidence type="ECO:0000259" key="5">
    <source>
        <dbReference type="Pfam" id="PF07732"/>
    </source>
</evidence>
<feature type="signal peptide" evidence="3">
    <location>
        <begin position="1"/>
        <end position="22"/>
    </location>
</feature>
<dbReference type="InterPro" id="IPR045087">
    <property type="entry name" value="Cu-oxidase_fam"/>
</dbReference>
<dbReference type="InterPro" id="IPR033138">
    <property type="entry name" value="Cu_oxidase_CS"/>
</dbReference>
<accession>A0A238KYB1</accession>
<evidence type="ECO:0000256" key="2">
    <source>
        <dbReference type="ARBA" id="ARBA00023002"/>
    </source>
</evidence>
<protein>
    <submittedName>
        <fullName evidence="6">Spore coat protein A</fullName>
    </submittedName>
</protein>
<name>A0A238KYB1_9RHOB</name>
<feature type="chain" id="PRO_5012805436" evidence="3">
    <location>
        <begin position="23"/>
        <end position="664"/>
    </location>
</feature>
<keyword evidence="7" id="KW-1185">Reference proteome</keyword>
<dbReference type="Pfam" id="PF07731">
    <property type="entry name" value="Cu-oxidase_2"/>
    <property type="match status" value="1"/>
</dbReference>
<evidence type="ECO:0000259" key="4">
    <source>
        <dbReference type="Pfam" id="PF07731"/>
    </source>
</evidence>
<keyword evidence="6" id="KW-0167">Capsid protein</keyword>
<dbReference type="CDD" id="cd13853">
    <property type="entry name" value="CuRO_1_Tth-MCO_like"/>
    <property type="match status" value="1"/>
</dbReference>
<evidence type="ECO:0000313" key="6">
    <source>
        <dbReference type="EMBL" id="SMX47805.1"/>
    </source>
</evidence>
<feature type="domain" description="Plastocyanin-like" evidence="4">
    <location>
        <begin position="511"/>
        <end position="649"/>
    </location>
</feature>
<dbReference type="InterPro" id="IPR011706">
    <property type="entry name" value="Cu-oxidase_C"/>
</dbReference>
<dbReference type="PROSITE" id="PS00079">
    <property type="entry name" value="MULTICOPPER_OXIDASE1"/>
    <property type="match status" value="1"/>
</dbReference>
<dbReference type="SUPFAM" id="SSF49503">
    <property type="entry name" value="Cupredoxins"/>
    <property type="match status" value="3"/>
</dbReference>
<dbReference type="AlphaFoldDB" id="A0A238KYB1"/>
<dbReference type="GO" id="GO:0016491">
    <property type="term" value="F:oxidoreductase activity"/>
    <property type="evidence" value="ECO:0007669"/>
    <property type="project" value="UniProtKB-KW"/>
</dbReference>
<sequence length="664" mass="73124">MTLRRLSVSLFLPLVAAWPVMGQEPDTRVLADPPRLAAETGDDALSRLTALAPASGEVVFDLGIEYVTNQIWDPVERRYDQVRLRGYTGDGIDPKAPYVGPSIYARPGDTVRVRLDNRLPEDLLCDNWDRSPNIPHCFNTTNLHSHGLWVNPTGNSDNVLLSISPGVTFEYEYNIPPDHPAGTFWYHPHRHGSTALQVGSGMAGALVLTGDRAPTPESNGDIDVLLRPTETQPFRERLMVFLQVPYACTYTDANGNSQIRTDPDTGRWICPRGSVGTIESYDQFGPGSWDKSGRFTSINGHVLPTLAEMRTGEIERLRMIHAGVRDTIRLQFLKRDENAPQIDDMSLTDSDSYIGQHCTGEPVDFHLIAADGLTTGRAMRTTDAVFQPGYRWDALVVFDTPGTYCAIDERIAASAAVDGAAQARKLLGFIEVEGAPIPDFDADAHLTAELAAAARINMPADMVDTVVADLENGLSLARFVPHHSLAGLSPETTEIGEQHLTFFIDTSQSPLLFMIDGKPYEPGRIDRQLPLGAVEDWTLTSDFVSHPFHIHVNPFQILEILDPNGRDVSAAGAVDDCCTQPGEAPDPQFAGLKGVWKDTLWVKNAGAMPDGTPARYTMRVRTQYRRYIGEFVLHCHILDHEDQGMMQNIEIVLPQGHSAAHGNH</sequence>
<dbReference type="InterPro" id="IPR002355">
    <property type="entry name" value="Cu_oxidase_Cu_BS"/>
</dbReference>
<evidence type="ECO:0000256" key="3">
    <source>
        <dbReference type="SAM" id="SignalP"/>
    </source>
</evidence>
<gene>
    <name evidence="6" type="primary">cotA</name>
    <name evidence="6" type="ORF">MAA8898_03761</name>
</gene>
<keyword evidence="3" id="KW-0732">Signal</keyword>
<dbReference type="PANTHER" id="PTHR11709">
    <property type="entry name" value="MULTI-COPPER OXIDASE"/>
    <property type="match status" value="1"/>
</dbReference>
<keyword evidence="2" id="KW-0560">Oxidoreductase</keyword>
<evidence type="ECO:0000256" key="1">
    <source>
        <dbReference type="ARBA" id="ARBA00022723"/>
    </source>
</evidence>
<dbReference type="CDD" id="cd13900">
    <property type="entry name" value="CuRO_3_Tth-MCO_like"/>
    <property type="match status" value="1"/>
</dbReference>
<dbReference type="Gene3D" id="2.60.40.420">
    <property type="entry name" value="Cupredoxins - blue copper proteins"/>
    <property type="match status" value="3"/>
</dbReference>
<feature type="domain" description="Plastocyanin-like" evidence="5">
    <location>
        <begin position="139"/>
        <end position="209"/>
    </location>
</feature>
<dbReference type="PROSITE" id="PS00080">
    <property type="entry name" value="MULTICOPPER_OXIDASE2"/>
    <property type="match status" value="1"/>
</dbReference>
<keyword evidence="6" id="KW-0946">Virion</keyword>
<dbReference type="PANTHER" id="PTHR11709:SF518">
    <property type="entry name" value="MULTICOPPER OXIDASE"/>
    <property type="match status" value="1"/>
</dbReference>